<evidence type="ECO:0000259" key="1">
    <source>
        <dbReference type="Pfam" id="PF13358"/>
    </source>
</evidence>
<reference evidence="3" key="1">
    <citation type="submission" date="2022-08" db="EMBL/GenBank/DDBJ databases">
        <title>Complete Genome Sequences of 2 Bosea sp. soil isolates.</title>
        <authorList>
            <person name="Alvarez Arevalo M."/>
            <person name="Sterndorff E.B."/>
            <person name="Faurdal D."/>
            <person name="Joergensen T.S."/>
            <person name="Weber T."/>
        </authorList>
    </citation>
    <scope>NUCLEOTIDE SEQUENCE</scope>
    <source>
        <strain evidence="3">NBC_00436</strain>
        <plasmid evidence="3">pNBC436</plasmid>
    </source>
</reference>
<dbReference type="PANTHER" id="PTHR46564">
    <property type="entry name" value="TRANSPOSASE"/>
    <property type="match status" value="1"/>
</dbReference>
<proteinExistence type="predicted"/>
<feature type="domain" description="Tc1-like transposase DDE" evidence="1">
    <location>
        <begin position="145"/>
        <end position="279"/>
    </location>
</feature>
<sequence>MARALSDDLRIRVLKASTEGLSARGAAARFGVGISTAIRWIARARTGERTARPQGRRRGSSLDVHEAFIVALIEERRDITLHEMAARLLAEHTVAIRRSALSAWLRRRGWTFKKKSAHALEQGRPDVLKRRRDWFEAQPDLDPRRLVFIDETGLSTKMARLRGRAPRGERCRAGIPHGHWKTTTFAGALRLGGMTAPFVYDGAMNGTVFLAYVEQVLLPTLKPGDIVVMDNLPAHKPAGVREAIERVGATLAFLPPYSPDFNPIENAFAKLKAILRARAERSIGALWDAVGAIVGLFSPNEGANYFKAAGYDPD</sequence>
<dbReference type="Pfam" id="PF13358">
    <property type="entry name" value="DDE_3"/>
    <property type="match status" value="1"/>
</dbReference>
<dbReference type="EMBL" id="CP102775">
    <property type="protein sequence ID" value="UZF90023.1"/>
    <property type="molecule type" value="Genomic_DNA"/>
</dbReference>
<accession>A0A9E7ZS44</accession>
<gene>
    <name evidence="2" type="ORF">NWE54_00495</name>
    <name evidence="3" type="ORF">NWE54_27410</name>
</gene>
<dbReference type="NCBIfam" id="NF033545">
    <property type="entry name" value="transpos_IS630"/>
    <property type="match status" value="1"/>
</dbReference>
<protein>
    <submittedName>
        <fullName evidence="3">IS630 family transposase</fullName>
    </submittedName>
</protein>
<dbReference type="EMBL" id="CP102774">
    <property type="protein sequence ID" value="UZF87314.1"/>
    <property type="molecule type" value="Genomic_DNA"/>
</dbReference>
<evidence type="ECO:0000313" key="3">
    <source>
        <dbReference type="EMBL" id="UZF90023.1"/>
    </source>
</evidence>
<dbReference type="GO" id="GO:0003676">
    <property type="term" value="F:nucleic acid binding"/>
    <property type="evidence" value="ECO:0007669"/>
    <property type="project" value="InterPro"/>
</dbReference>
<dbReference type="PANTHER" id="PTHR46564:SF1">
    <property type="entry name" value="TRANSPOSASE"/>
    <property type="match status" value="1"/>
</dbReference>
<dbReference type="InterPro" id="IPR036397">
    <property type="entry name" value="RNaseH_sf"/>
</dbReference>
<organism evidence="3">
    <name type="scientific">Bosea sp. NBC_00436</name>
    <dbReference type="NCBI Taxonomy" id="2969620"/>
    <lineage>
        <taxon>Bacteria</taxon>
        <taxon>Pseudomonadati</taxon>
        <taxon>Pseudomonadota</taxon>
        <taxon>Alphaproteobacteria</taxon>
        <taxon>Hyphomicrobiales</taxon>
        <taxon>Boseaceae</taxon>
        <taxon>Bosea</taxon>
    </lineage>
</organism>
<dbReference type="SUPFAM" id="SSF46689">
    <property type="entry name" value="Homeodomain-like"/>
    <property type="match status" value="1"/>
</dbReference>
<dbReference type="Gene3D" id="3.30.420.10">
    <property type="entry name" value="Ribonuclease H-like superfamily/Ribonuclease H"/>
    <property type="match status" value="1"/>
</dbReference>
<dbReference type="InterPro" id="IPR047655">
    <property type="entry name" value="Transpos_IS630-like"/>
</dbReference>
<dbReference type="InterPro" id="IPR009057">
    <property type="entry name" value="Homeodomain-like_sf"/>
</dbReference>
<evidence type="ECO:0000313" key="2">
    <source>
        <dbReference type="EMBL" id="UZF87314.1"/>
    </source>
</evidence>
<name>A0A9E7ZS44_9HYPH</name>
<dbReference type="InterPro" id="IPR038717">
    <property type="entry name" value="Tc1-like_DDE_dom"/>
</dbReference>
<dbReference type="AlphaFoldDB" id="A0A9E7ZS44"/>
<keyword evidence="3" id="KW-0614">Plasmid</keyword>
<geneLocation type="plasmid" evidence="3">
    <name>pNBC436</name>
</geneLocation>